<dbReference type="Gene3D" id="3.10.20.90">
    <property type="entry name" value="Phosphatidylinositol 3-kinase Catalytic Subunit, Chain A, domain 1"/>
    <property type="match status" value="1"/>
</dbReference>
<evidence type="ECO:0000256" key="2">
    <source>
        <dbReference type="RuleBase" id="RU003860"/>
    </source>
</evidence>
<dbReference type="RefSeq" id="WP_114694846.1">
    <property type="nucleotide sequence ID" value="NZ_QQOH01000001.1"/>
</dbReference>
<dbReference type="SUPFAM" id="SSF82657">
    <property type="entry name" value="BolA-like"/>
    <property type="match status" value="1"/>
</dbReference>
<evidence type="ECO:0000313" key="4">
    <source>
        <dbReference type="Proteomes" id="UP000253769"/>
    </source>
</evidence>
<dbReference type="Pfam" id="PF01722">
    <property type="entry name" value="BolA"/>
    <property type="match status" value="1"/>
</dbReference>
<dbReference type="InterPro" id="IPR002634">
    <property type="entry name" value="BolA"/>
</dbReference>
<dbReference type="Proteomes" id="UP000253769">
    <property type="component" value="Unassembled WGS sequence"/>
</dbReference>
<keyword evidence="4" id="KW-1185">Reference proteome</keyword>
<dbReference type="PIRSF" id="PIRSF003113">
    <property type="entry name" value="BolA"/>
    <property type="match status" value="1"/>
</dbReference>
<dbReference type="GO" id="GO:0005829">
    <property type="term" value="C:cytosol"/>
    <property type="evidence" value="ECO:0007669"/>
    <property type="project" value="TreeGrafter"/>
</dbReference>
<evidence type="ECO:0000313" key="3">
    <source>
        <dbReference type="EMBL" id="RDE25251.1"/>
    </source>
</evidence>
<sequence length="101" mass="11010">MQSTIEQKLRAGLDLIHLAIANESHMHSGPATDSHFKLTLVSDDFVGKRPVARHQMVYGLLRDELDGPVHALVIHAFSAEEWQAKGGEVPDSARCAGSPKN</sequence>
<dbReference type="PANTHER" id="PTHR46229:SF2">
    <property type="entry name" value="BOLA-LIKE PROTEIN 1"/>
    <property type="match status" value="1"/>
</dbReference>
<comment type="similarity">
    <text evidence="1 2">Belongs to the BolA/IbaG family.</text>
</comment>
<comment type="caution">
    <text evidence="3">The sequence shown here is derived from an EMBL/GenBank/DDBJ whole genome shotgun (WGS) entry which is preliminary data.</text>
</comment>
<reference evidence="3 4" key="1">
    <citation type="submission" date="2018-07" db="EMBL/GenBank/DDBJ databases">
        <title>Motiliproteus coralliicola sp. nov., a bacterium isolated from Coral.</title>
        <authorList>
            <person name="Wang G."/>
        </authorList>
    </citation>
    <scope>NUCLEOTIDE SEQUENCE [LARGE SCALE GENOMIC DNA]</scope>
    <source>
        <strain evidence="3 4">C34</strain>
    </source>
</reference>
<dbReference type="GO" id="GO:0006351">
    <property type="term" value="P:DNA-templated transcription"/>
    <property type="evidence" value="ECO:0007669"/>
    <property type="project" value="TreeGrafter"/>
</dbReference>
<name>A0A369WUG4_9GAMM</name>
<accession>A0A369WUG4</accession>
<protein>
    <submittedName>
        <fullName evidence="3">BolA family transcriptional regulator</fullName>
    </submittedName>
</protein>
<organism evidence="3 4">
    <name type="scientific">Motiliproteus coralliicola</name>
    <dbReference type="NCBI Taxonomy" id="2283196"/>
    <lineage>
        <taxon>Bacteria</taxon>
        <taxon>Pseudomonadati</taxon>
        <taxon>Pseudomonadota</taxon>
        <taxon>Gammaproteobacteria</taxon>
        <taxon>Oceanospirillales</taxon>
        <taxon>Oceanospirillaceae</taxon>
        <taxon>Motiliproteus</taxon>
    </lineage>
</organism>
<dbReference type="PANTHER" id="PTHR46229">
    <property type="entry name" value="BOLA TRANSCRIPTION REGULATOR"/>
    <property type="match status" value="1"/>
</dbReference>
<dbReference type="InterPro" id="IPR036065">
    <property type="entry name" value="BolA-like_sf"/>
</dbReference>
<evidence type="ECO:0000256" key="1">
    <source>
        <dbReference type="ARBA" id="ARBA00005578"/>
    </source>
</evidence>
<gene>
    <name evidence="3" type="ORF">DV711_06790</name>
</gene>
<dbReference type="EMBL" id="QQOH01000001">
    <property type="protein sequence ID" value="RDE25251.1"/>
    <property type="molecule type" value="Genomic_DNA"/>
</dbReference>
<dbReference type="OrthoDB" id="9801469at2"/>
<dbReference type="AlphaFoldDB" id="A0A369WUG4"/>
<dbReference type="InterPro" id="IPR050961">
    <property type="entry name" value="BolA/IbaG_stress_morph_reg"/>
</dbReference>
<proteinExistence type="inferred from homology"/>